<reference evidence="1" key="1">
    <citation type="submission" date="2022-05" db="EMBL/GenBank/DDBJ databases">
        <title>Novel bacterial taxa in a minimal lignocellulolytic consortium and its capacity to transform plastics disclosed by genome-resolved metagenomics.</title>
        <authorList>
            <person name="Rodriguez C.A.D."/>
            <person name="Diaz-Garcia L."/>
            <person name="Herrera K."/>
            <person name="Tarazona N.A."/>
            <person name="Sproer C."/>
            <person name="Overmann J."/>
            <person name="Jimenez D.J."/>
        </authorList>
    </citation>
    <scope>NUCLEOTIDE SEQUENCE</scope>
    <source>
        <strain evidence="1">MAG5</strain>
    </source>
</reference>
<name>A0A9J6ZCZ3_9BACL</name>
<evidence type="ECO:0000313" key="2">
    <source>
        <dbReference type="Proteomes" id="UP001056756"/>
    </source>
</evidence>
<dbReference type="Proteomes" id="UP001056756">
    <property type="component" value="Chromosome"/>
</dbReference>
<protein>
    <submittedName>
        <fullName evidence="1">Uncharacterized protein</fullName>
    </submittedName>
</protein>
<dbReference type="AlphaFoldDB" id="A0A9J6ZCZ3"/>
<accession>A0A9J6ZCZ3</accession>
<proteinExistence type="predicted"/>
<dbReference type="EMBL" id="CP097899">
    <property type="protein sequence ID" value="URN93911.1"/>
    <property type="molecule type" value="Genomic_DNA"/>
</dbReference>
<gene>
    <name evidence="1" type="ORF">NAG76_19100</name>
</gene>
<sequence length="104" mass="12061">MIKYGLDTIEELKFITYDIHIEKRDQQWVDINLVPIVLESTPIPTDLIDFNILVICSHEGTIAQMVSQDVGCDCEYQLTFSEKEQVRQYIESDQVQLRIAKAVQ</sequence>
<dbReference type="KEGG" id="plig:NAG76_19100"/>
<evidence type="ECO:0000313" key="1">
    <source>
        <dbReference type="EMBL" id="URN93911.1"/>
    </source>
</evidence>
<organism evidence="1 2">
    <name type="scientific">Candidatus Pristimantibacillus lignocellulolyticus</name>
    <dbReference type="NCBI Taxonomy" id="2994561"/>
    <lineage>
        <taxon>Bacteria</taxon>
        <taxon>Bacillati</taxon>
        <taxon>Bacillota</taxon>
        <taxon>Bacilli</taxon>
        <taxon>Bacillales</taxon>
        <taxon>Paenibacillaceae</taxon>
        <taxon>Candidatus Pristimantibacillus</taxon>
    </lineage>
</organism>